<feature type="compositionally biased region" description="Low complexity" evidence="6">
    <location>
        <begin position="110"/>
        <end position="124"/>
    </location>
</feature>
<accession>A0ABD1ZR24</accession>
<comment type="caution">
    <text evidence="8">The sequence shown here is derived from an EMBL/GenBank/DDBJ whole genome shotgun (WGS) entry which is preliminary data.</text>
</comment>
<proteinExistence type="inferred from homology"/>
<dbReference type="InterPro" id="IPR029058">
    <property type="entry name" value="AB_hydrolase_fold"/>
</dbReference>
<evidence type="ECO:0008006" key="10">
    <source>
        <dbReference type="Google" id="ProtNLM"/>
    </source>
</evidence>
<evidence type="ECO:0000256" key="1">
    <source>
        <dbReference type="ARBA" id="ARBA00004141"/>
    </source>
</evidence>
<dbReference type="Gene3D" id="3.40.50.1820">
    <property type="entry name" value="alpha/beta hydrolase"/>
    <property type="match status" value="1"/>
</dbReference>
<organism evidence="8 9">
    <name type="scientific">Riccia fluitans</name>
    <dbReference type="NCBI Taxonomy" id="41844"/>
    <lineage>
        <taxon>Eukaryota</taxon>
        <taxon>Viridiplantae</taxon>
        <taxon>Streptophyta</taxon>
        <taxon>Embryophyta</taxon>
        <taxon>Marchantiophyta</taxon>
        <taxon>Marchantiopsida</taxon>
        <taxon>Marchantiidae</taxon>
        <taxon>Marchantiales</taxon>
        <taxon>Ricciaceae</taxon>
        <taxon>Riccia</taxon>
    </lineage>
</organism>
<evidence type="ECO:0000313" key="9">
    <source>
        <dbReference type="Proteomes" id="UP001605036"/>
    </source>
</evidence>
<dbReference type="PANTHER" id="PTHR17920:SF3">
    <property type="entry name" value="TRANSMEMBRANE AND COILED-COIL DOMAIN-CONTAINING PROTEIN 4"/>
    <property type="match status" value="1"/>
</dbReference>
<feature type="compositionally biased region" description="Low complexity" evidence="6">
    <location>
        <begin position="198"/>
        <end position="207"/>
    </location>
</feature>
<feature type="transmembrane region" description="Helical" evidence="7">
    <location>
        <begin position="499"/>
        <end position="520"/>
    </location>
</feature>
<evidence type="ECO:0000256" key="4">
    <source>
        <dbReference type="ARBA" id="ARBA00022989"/>
    </source>
</evidence>
<comment type="subcellular location">
    <subcellularLocation>
        <location evidence="1">Membrane</location>
        <topology evidence="1">Multi-pass membrane protein</topology>
    </subcellularLocation>
</comment>
<evidence type="ECO:0000256" key="3">
    <source>
        <dbReference type="ARBA" id="ARBA00022692"/>
    </source>
</evidence>
<feature type="transmembrane region" description="Helical" evidence="7">
    <location>
        <begin position="385"/>
        <end position="410"/>
    </location>
</feature>
<evidence type="ECO:0000313" key="8">
    <source>
        <dbReference type="EMBL" id="KAL2653911.1"/>
    </source>
</evidence>
<sequence length="699" mass="74744">MEELSSVHRYAAGALLAIALNQAQLHREQLVPEILADSHDDPSVLDSLEDQGITPWSSEEYGLLHHVFGYLKIDRQAWPGIVRTAASADAKHHIGPFIRILSEENVEVPSDSSLSSTKPSSSVSKNNRSVATLAKAVDAMTISLEEYAASRSEPGQSRSDEDGNFFDESASLKEKRSKSKSGIKAAQRWASMKKPLLDRASSSSDLSYNDRKKNTEKLSVNASSSSSEPEDKEQAERRVLVSQRKVAVLYELLTACVADTPEEKAGKSVLNAGYDARQRVALRLLALWLDVDWKKVAAMELMVAYMAMEAEKEREEAKAAAHVDDDEANKTKWKKWKRGGIIGAAAVTGGALLALTGGLAAPAIAAGLAAVAPALGAVVPAVGGLATAVGSAAGSVAVAASFGAAGAGLAGTKMARRTGGVDEFMFLPIGDNHQQGRLAVGIVISGIVMDTEDYSVPWHGADGELERYALRWESKELIPLTTAIEDWLASSAARELVKAGAMMTVLAGLVAALAWPVALLSAADWIDSKWTIAVDRADKAGKILAKCLLGGSQGNRPVTLIGFSLGARVIFSCLEYLAKKGNNASIVERVVLLGAPLTLDQQKWEKVRKVVAGRFINAYSSNDWILGLVYRSSFITTGLAGIQKVEIPGIENIDVTEVISGHSMYLAKTQEIVDALDLDSFYPIYPSKLQGPPKLDSPR</sequence>
<dbReference type="SUPFAM" id="SSF53474">
    <property type="entry name" value="alpha/beta-Hydrolases"/>
    <property type="match status" value="1"/>
</dbReference>
<gene>
    <name evidence="8" type="ORF">R1flu_022039</name>
</gene>
<keyword evidence="5 7" id="KW-0472">Membrane</keyword>
<comment type="similarity">
    <text evidence="2">Belongs to the TMCO4 family.</text>
</comment>
<dbReference type="AlphaFoldDB" id="A0ABD1ZR24"/>
<keyword evidence="9" id="KW-1185">Reference proteome</keyword>
<dbReference type="EMBL" id="JBHFFA010000001">
    <property type="protein sequence ID" value="KAL2653911.1"/>
    <property type="molecule type" value="Genomic_DNA"/>
</dbReference>
<dbReference type="GO" id="GO:0016020">
    <property type="term" value="C:membrane"/>
    <property type="evidence" value="ECO:0007669"/>
    <property type="project" value="UniProtKB-SubCell"/>
</dbReference>
<feature type="region of interest" description="Disordered" evidence="6">
    <location>
        <begin position="109"/>
        <end position="128"/>
    </location>
</feature>
<dbReference type="Proteomes" id="UP001605036">
    <property type="component" value="Unassembled WGS sequence"/>
</dbReference>
<keyword evidence="3 7" id="KW-0812">Transmembrane</keyword>
<reference evidence="8 9" key="1">
    <citation type="submission" date="2024-09" db="EMBL/GenBank/DDBJ databases">
        <title>Chromosome-scale assembly of Riccia fluitans.</title>
        <authorList>
            <person name="Paukszto L."/>
            <person name="Sawicki J."/>
            <person name="Karawczyk K."/>
            <person name="Piernik-Szablinska J."/>
            <person name="Szczecinska M."/>
            <person name="Mazdziarz M."/>
        </authorList>
    </citation>
    <scope>NUCLEOTIDE SEQUENCE [LARGE SCALE GENOMIC DNA]</scope>
    <source>
        <strain evidence="8">Rf_01</strain>
        <tissue evidence="8">Aerial parts of the thallus</tissue>
    </source>
</reference>
<feature type="transmembrane region" description="Helical" evidence="7">
    <location>
        <begin position="340"/>
        <end position="365"/>
    </location>
</feature>
<dbReference type="InterPro" id="IPR007941">
    <property type="entry name" value="DUF726"/>
</dbReference>
<dbReference type="PANTHER" id="PTHR17920">
    <property type="entry name" value="TRANSMEMBRANE AND COILED-COIL DOMAIN-CONTAINING PROTEIN 4 TMCO4"/>
    <property type="match status" value="1"/>
</dbReference>
<feature type="region of interest" description="Disordered" evidence="6">
    <location>
        <begin position="148"/>
        <end position="236"/>
    </location>
</feature>
<evidence type="ECO:0000256" key="6">
    <source>
        <dbReference type="SAM" id="MobiDB-lite"/>
    </source>
</evidence>
<name>A0ABD1ZR24_9MARC</name>
<dbReference type="Pfam" id="PF05277">
    <property type="entry name" value="DUF726"/>
    <property type="match status" value="1"/>
</dbReference>
<evidence type="ECO:0000256" key="7">
    <source>
        <dbReference type="SAM" id="Phobius"/>
    </source>
</evidence>
<evidence type="ECO:0000256" key="5">
    <source>
        <dbReference type="ARBA" id="ARBA00023136"/>
    </source>
</evidence>
<protein>
    <recommendedName>
        <fullName evidence="10">Transmembrane and coiled-coil domain-containing protein 4</fullName>
    </recommendedName>
</protein>
<evidence type="ECO:0000256" key="2">
    <source>
        <dbReference type="ARBA" id="ARBA00009824"/>
    </source>
</evidence>
<keyword evidence="4 7" id="KW-1133">Transmembrane helix</keyword>